<proteinExistence type="predicted"/>
<evidence type="ECO:0000313" key="1">
    <source>
        <dbReference type="EMBL" id="GIQ80878.1"/>
    </source>
</evidence>
<keyword evidence="2" id="KW-1185">Reference proteome</keyword>
<dbReference type="EMBL" id="BDIP01000260">
    <property type="protein sequence ID" value="GIQ80878.1"/>
    <property type="molecule type" value="Genomic_DNA"/>
</dbReference>
<comment type="caution">
    <text evidence="1">The sequence shown here is derived from an EMBL/GenBank/DDBJ whole genome shotgun (WGS) entry which is preliminary data.</text>
</comment>
<reference evidence="1 2" key="1">
    <citation type="journal article" date="2018" name="PLoS ONE">
        <title>The draft genome of Kipferlia bialata reveals reductive genome evolution in fornicate parasites.</title>
        <authorList>
            <person name="Tanifuji G."/>
            <person name="Takabayashi S."/>
            <person name="Kume K."/>
            <person name="Takagi M."/>
            <person name="Nakayama T."/>
            <person name="Kamikawa R."/>
            <person name="Inagaki Y."/>
            <person name="Hashimoto T."/>
        </authorList>
    </citation>
    <scope>NUCLEOTIDE SEQUENCE [LARGE SCALE GENOMIC DNA]</scope>
    <source>
        <strain evidence="1">NY0173</strain>
    </source>
</reference>
<gene>
    <name evidence="1" type="ORF">KIPB_001751</name>
</gene>
<dbReference type="Proteomes" id="UP000265618">
    <property type="component" value="Unassembled WGS sequence"/>
</dbReference>
<name>A0A9K3GFC8_9EUKA</name>
<accession>A0A9K3GFC8</accession>
<evidence type="ECO:0000313" key="2">
    <source>
        <dbReference type="Proteomes" id="UP000265618"/>
    </source>
</evidence>
<sequence>MFNALGTNREWPTSVLYALGVGKVVSLAQRVGATLPDAVTVPLPDKPSVSDPMMLQIRAGSRRKREREADVAALSSDVISAWAGYLSSVVTAAVTDPSILGDLLELIDDPASPYTMCLSDEVACALHTLVQTVADDANTPISTVELVLRLAGAVVRTDIACSPPVPLWCYKPETIYRRGSVPQPALLSVEGTPSMACTQAMVEGGLVNRSCRMQLRLHTEAERYLVEDLPRLREYVSYDTYDALEQSLSRLDYTAYGGEGRFGRAADPVDNLTVWEIEQAMKRRTGTDILRCLAYSSLKMGPHPPSCILCLSDTEQEQLQPYIYGLHRRQSSIYPAVELSESMMSAVHQLTQDQVTAAVNGVMTDSEAPLLRFVISLLSSGEY</sequence>
<organism evidence="1 2">
    <name type="scientific">Kipferlia bialata</name>
    <dbReference type="NCBI Taxonomy" id="797122"/>
    <lineage>
        <taxon>Eukaryota</taxon>
        <taxon>Metamonada</taxon>
        <taxon>Carpediemonas-like organisms</taxon>
        <taxon>Kipferlia</taxon>
    </lineage>
</organism>
<protein>
    <submittedName>
        <fullName evidence="1">Uncharacterized protein</fullName>
    </submittedName>
</protein>
<dbReference type="AlphaFoldDB" id="A0A9K3GFC8"/>